<dbReference type="Proteomes" id="UP000759131">
    <property type="component" value="Unassembled WGS sequence"/>
</dbReference>
<dbReference type="PANTHER" id="PTHR10340:SF34">
    <property type="entry name" value="SPHINGOMYELIN PHOSPHODIESTERASE"/>
    <property type="match status" value="1"/>
</dbReference>
<dbReference type="EMBL" id="OC890895">
    <property type="protein sequence ID" value="CAD7646245.1"/>
    <property type="molecule type" value="Genomic_DNA"/>
</dbReference>
<dbReference type="GO" id="GO:0005764">
    <property type="term" value="C:lysosome"/>
    <property type="evidence" value="ECO:0007669"/>
    <property type="project" value="TreeGrafter"/>
</dbReference>
<dbReference type="EMBL" id="CAJPIZ010035050">
    <property type="protein sequence ID" value="CAG2120716.1"/>
    <property type="molecule type" value="Genomic_DNA"/>
</dbReference>
<evidence type="ECO:0000313" key="5">
    <source>
        <dbReference type="Proteomes" id="UP000759131"/>
    </source>
</evidence>
<dbReference type="PANTHER" id="PTHR10340">
    <property type="entry name" value="SPHINGOMYELIN PHOSPHODIESTERASE"/>
    <property type="match status" value="1"/>
</dbReference>
<evidence type="ECO:0000313" key="4">
    <source>
        <dbReference type="EMBL" id="CAD7646245.1"/>
    </source>
</evidence>
<evidence type="ECO:0000313" key="3">
    <source>
        <dbReference type="EMBL" id="CAD7645755.1"/>
    </source>
</evidence>
<reference evidence="3" key="1">
    <citation type="submission" date="2020-11" db="EMBL/GenBank/DDBJ databases">
        <authorList>
            <person name="Tran Van P."/>
        </authorList>
    </citation>
    <scope>NUCLEOTIDE SEQUENCE</scope>
</reference>
<organism evidence="3">
    <name type="scientific">Medioppia subpectinata</name>
    <dbReference type="NCBI Taxonomy" id="1979941"/>
    <lineage>
        <taxon>Eukaryota</taxon>
        <taxon>Metazoa</taxon>
        <taxon>Ecdysozoa</taxon>
        <taxon>Arthropoda</taxon>
        <taxon>Chelicerata</taxon>
        <taxon>Arachnida</taxon>
        <taxon>Acari</taxon>
        <taxon>Acariformes</taxon>
        <taxon>Sarcoptiformes</taxon>
        <taxon>Oribatida</taxon>
        <taxon>Brachypylina</taxon>
        <taxon>Oppioidea</taxon>
        <taxon>Oppiidae</taxon>
        <taxon>Medioppia</taxon>
    </lineage>
</organism>
<name>A0A7R9LQ02_9ACAR</name>
<sequence length="121" mass="13928">DEIQVLYTKNPTTNETYPISHGYVGSSLCAFNHLNPGYKIFTLDSNGKALDFDIHYTNMTADNIAGKDVIPKWTSEKALKKVYGLDSLTTDSWHQFLTKAQTEDKLVNLYFNYFHRYSETF</sequence>
<keyword evidence="1" id="KW-0378">Hydrolase</keyword>
<keyword evidence="2" id="KW-0325">Glycoprotein</keyword>
<evidence type="ECO:0000256" key="1">
    <source>
        <dbReference type="ARBA" id="ARBA00022801"/>
    </source>
</evidence>
<dbReference type="EMBL" id="CAJPIZ010036320">
    <property type="protein sequence ID" value="CAG2120944.1"/>
    <property type="molecule type" value="Genomic_DNA"/>
</dbReference>
<dbReference type="EMBL" id="OC889625">
    <property type="protein sequence ID" value="CAD7645755.1"/>
    <property type="molecule type" value="Genomic_DNA"/>
</dbReference>
<feature type="non-terminal residue" evidence="3">
    <location>
        <position position="121"/>
    </location>
</feature>
<gene>
    <name evidence="3" type="ORF">OSB1V03_LOCUS20662</name>
    <name evidence="4" type="ORF">OSB1V03_LOCUS20890</name>
</gene>
<proteinExistence type="predicted"/>
<dbReference type="GO" id="GO:0005615">
    <property type="term" value="C:extracellular space"/>
    <property type="evidence" value="ECO:0007669"/>
    <property type="project" value="TreeGrafter"/>
</dbReference>
<protein>
    <submittedName>
        <fullName evidence="3">Uncharacterized protein</fullName>
    </submittedName>
</protein>
<dbReference type="GO" id="GO:0061750">
    <property type="term" value="F:acid sphingomyelin phosphodiesterase activity"/>
    <property type="evidence" value="ECO:0007669"/>
    <property type="project" value="TreeGrafter"/>
</dbReference>
<evidence type="ECO:0000256" key="2">
    <source>
        <dbReference type="ARBA" id="ARBA00023180"/>
    </source>
</evidence>
<feature type="non-terminal residue" evidence="3">
    <location>
        <position position="1"/>
    </location>
</feature>
<dbReference type="GO" id="GO:0016020">
    <property type="term" value="C:membrane"/>
    <property type="evidence" value="ECO:0007669"/>
    <property type="project" value="GOC"/>
</dbReference>
<keyword evidence="5" id="KW-1185">Reference proteome</keyword>
<dbReference type="GO" id="GO:0006685">
    <property type="term" value="P:sphingomyelin catabolic process"/>
    <property type="evidence" value="ECO:0007669"/>
    <property type="project" value="TreeGrafter"/>
</dbReference>
<accession>A0A7R9LQ02</accession>
<dbReference type="GO" id="GO:0046513">
    <property type="term" value="P:ceramide biosynthetic process"/>
    <property type="evidence" value="ECO:0007669"/>
    <property type="project" value="TreeGrafter"/>
</dbReference>
<dbReference type="AlphaFoldDB" id="A0A7R9LQ02"/>